<dbReference type="PROSITE" id="PS01125">
    <property type="entry name" value="ROK"/>
    <property type="match status" value="1"/>
</dbReference>
<keyword evidence="4" id="KW-1185">Reference proteome</keyword>
<dbReference type="Pfam" id="PF00480">
    <property type="entry name" value="ROK"/>
    <property type="match status" value="1"/>
</dbReference>
<dbReference type="PANTHER" id="PTHR18964:SF173">
    <property type="entry name" value="GLUCOKINASE"/>
    <property type="match status" value="1"/>
</dbReference>
<evidence type="ECO:0000256" key="1">
    <source>
        <dbReference type="ARBA" id="ARBA00006479"/>
    </source>
</evidence>
<name>A0A3N0DRX0_9ACTN</name>
<accession>A0A3N0DRX0</accession>
<comment type="similarity">
    <text evidence="1">Belongs to the ROK (NagC/XylR) family.</text>
</comment>
<dbReference type="InterPro" id="IPR000600">
    <property type="entry name" value="ROK"/>
</dbReference>
<proteinExistence type="inferred from homology"/>
<dbReference type="Pfam" id="PF12802">
    <property type="entry name" value="MarR_2"/>
    <property type="match status" value="1"/>
</dbReference>
<dbReference type="PANTHER" id="PTHR18964">
    <property type="entry name" value="ROK (REPRESSOR, ORF, KINASE) FAMILY"/>
    <property type="match status" value="1"/>
</dbReference>
<feature type="domain" description="HTH marR-type" evidence="2">
    <location>
        <begin position="23"/>
        <end position="76"/>
    </location>
</feature>
<comment type="caution">
    <text evidence="3">The sequence shown here is derived from an EMBL/GenBank/DDBJ whole genome shotgun (WGS) entry which is preliminary data.</text>
</comment>
<dbReference type="InterPro" id="IPR049874">
    <property type="entry name" value="ROK_cs"/>
</dbReference>
<dbReference type="SUPFAM" id="SSF46785">
    <property type="entry name" value="Winged helix' DNA-binding domain"/>
    <property type="match status" value="1"/>
</dbReference>
<dbReference type="InterPro" id="IPR000835">
    <property type="entry name" value="HTH_MarR-typ"/>
</dbReference>
<dbReference type="OrthoDB" id="3189808at2"/>
<dbReference type="InterPro" id="IPR043129">
    <property type="entry name" value="ATPase_NBD"/>
</dbReference>
<organism evidence="3 4">
    <name type="scientific">Nocardioides marmorisolisilvae</name>
    <dbReference type="NCBI Taxonomy" id="1542737"/>
    <lineage>
        <taxon>Bacteria</taxon>
        <taxon>Bacillati</taxon>
        <taxon>Actinomycetota</taxon>
        <taxon>Actinomycetes</taxon>
        <taxon>Propionibacteriales</taxon>
        <taxon>Nocardioidaceae</taxon>
        <taxon>Nocardioides</taxon>
    </lineage>
</organism>
<dbReference type="InterPro" id="IPR036390">
    <property type="entry name" value="WH_DNA-bd_sf"/>
</dbReference>
<gene>
    <name evidence="3" type="ORF">EFL95_04505</name>
</gene>
<reference evidence="3 4" key="1">
    <citation type="submission" date="2018-11" db="EMBL/GenBank/DDBJ databases">
        <authorList>
            <person name="Li F."/>
        </authorList>
    </citation>
    <scope>NUCLEOTIDE SEQUENCE [LARGE SCALE GENOMIC DNA]</scope>
    <source>
        <strain evidence="3 4">KIS18-7</strain>
    </source>
</reference>
<dbReference type="InterPro" id="IPR036388">
    <property type="entry name" value="WH-like_DNA-bd_sf"/>
</dbReference>
<dbReference type="GO" id="GO:0003700">
    <property type="term" value="F:DNA-binding transcription factor activity"/>
    <property type="evidence" value="ECO:0007669"/>
    <property type="project" value="InterPro"/>
</dbReference>
<sequence>MSSDAGDAARTAPGSAAALRIANQRRVLAVLLDRGTQPATQADITRETGLAAGTVSTIVRELAAAGVVSTVAGSGRRGTTVRLARGAGLVAGVDFGHNHVAVALGDMSGEVLGEDRRTLEPGHPYAEGLQAASDMLDTLLAAAGAERSELRNIGMGLPAPLSDGVVMSSAIEPGWVGVNARDEASRVFGVDVLIENDANLGALAEHRHGHGRGHANVVFVKVSSGVGAGLILDNQLFRGTAGTSGEIGHLTLNDQGPLCRCGSRGCLEAYAASGTALTMMHDQMPEAGVDEIIEAAKQGNVSALRVFEDAGLHLGWGLATVTNLLDPGVILVGGDMSHAGELLLESARLGLRRHVLAGTSTTPVLVAELGDRASMVGALVLAIDATDLLPA</sequence>
<dbReference type="SUPFAM" id="SSF53067">
    <property type="entry name" value="Actin-like ATPase domain"/>
    <property type="match status" value="1"/>
</dbReference>
<dbReference type="EMBL" id="RJSG01000002">
    <property type="protein sequence ID" value="RNL78370.1"/>
    <property type="molecule type" value="Genomic_DNA"/>
</dbReference>
<protein>
    <submittedName>
        <fullName evidence="3">ROK family transcriptional regulator</fullName>
    </submittedName>
</protein>
<dbReference type="Proteomes" id="UP000277094">
    <property type="component" value="Unassembled WGS sequence"/>
</dbReference>
<dbReference type="RefSeq" id="WP_123232869.1">
    <property type="nucleotide sequence ID" value="NZ_RJSG01000002.1"/>
</dbReference>
<dbReference type="AlphaFoldDB" id="A0A3N0DRX0"/>
<evidence type="ECO:0000313" key="3">
    <source>
        <dbReference type="EMBL" id="RNL78370.1"/>
    </source>
</evidence>
<dbReference type="Gene3D" id="3.30.420.40">
    <property type="match status" value="2"/>
</dbReference>
<evidence type="ECO:0000259" key="2">
    <source>
        <dbReference type="Pfam" id="PF12802"/>
    </source>
</evidence>
<dbReference type="Gene3D" id="1.10.10.10">
    <property type="entry name" value="Winged helix-like DNA-binding domain superfamily/Winged helix DNA-binding domain"/>
    <property type="match status" value="1"/>
</dbReference>
<evidence type="ECO:0000313" key="4">
    <source>
        <dbReference type="Proteomes" id="UP000277094"/>
    </source>
</evidence>